<reference evidence="2 3" key="1">
    <citation type="submission" date="2018-11" db="EMBL/GenBank/DDBJ databases">
        <title>Genomic Encyclopedia of Type Strains, Phase IV (KMG-IV): sequencing the most valuable type-strain genomes for metagenomic binning, comparative biology and taxonomic classification.</title>
        <authorList>
            <person name="Goeker M."/>
        </authorList>
    </citation>
    <scope>NUCLEOTIDE SEQUENCE [LARGE SCALE GENOMIC DNA]</scope>
    <source>
        <strain evidence="2 3">DSM 11977</strain>
    </source>
</reference>
<accession>A0A3N5B5S5</accession>
<dbReference type="Gene3D" id="2.60.40.10">
    <property type="entry name" value="Immunoglobulins"/>
    <property type="match status" value="1"/>
</dbReference>
<organism evidence="2 3">
    <name type="scientific">Methanobrevibacter gottschalkii DSM 11977</name>
    <dbReference type="NCBI Taxonomy" id="1122229"/>
    <lineage>
        <taxon>Archaea</taxon>
        <taxon>Methanobacteriati</taxon>
        <taxon>Methanobacteriota</taxon>
        <taxon>Methanomada group</taxon>
        <taxon>Methanobacteria</taxon>
        <taxon>Methanobacteriales</taxon>
        <taxon>Methanobacteriaceae</taxon>
        <taxon>Methanobrevibacter</taxon>
    </lineage>
</organism>
<dbReference type="Gene3D" id="3.30.1910.20">
    <property type="entry name" value="asparaginyl-tRNA synthetase, N-terminal domain"/>
    <property type="match status" value="1"/>
</dbReference>
<dbReference type="EMBL" id="RKRG01000001">
    <property type="protein sequence ID" value="RPF53016.1"/>
    <property type="molecule type" value="Genomic_DNA"/>
</dbReference>
<dbReference type="Gene3D" id="2.160.20.10">
    <property type="entry name" value="Single-stranded right-handed beta-helix, Pectin lyase-like"/>
    <property type="match status" value="1"/>
</dbReference>
<protein>
    <recommendedName>
        <fullName evidence="1">Macroglobulin domain-containing protein</fullName>
    </recommendedName>
</protein>
<dbReference type="SUPFAM" id="SSF51126">
    <property type="entry name" value="Pectin lyase-like"/>
    <property type="match status" value="2"/>
</dbReference>
<evidence type="ECO:0000313" key="3">
    <source>
        <dbReference type="Proteomes" id="UP000271783"/>
    </source>
</evidence>
<evidence type="ECO:0000259" key="1">
    <source>
        <dbReference type="Pfam" id="PF17789"/>
    </source>
</evidence>
<dbReference type="InterPro" id="IPR012334">
    <property type="entry name" value="Pectin_lyas_fold"/>
</dbReference>
<proteinExistence type="predicted"/>
<dbReference type="Proteomes" id="UP000271783">
    <property type="component" value="Unassembled WGS sequence"/>
</dbReference>
<keyword evidence="3" id="KW-1185">Reference proteome</keyword>
<dbReference type="InterPro" id="IPR011050">
    <property type="entry name" value="Pectin_lyase_fold/virulence"/>
</dbReference>
<comment type="caution">
    <text evidence="2">The sequence shown here is derived from an EMBL/GenBank/DDBJ whole genome shotgun (WGS) entry which is preliminary data.</text>
</comment>
<dbReference type="RefSeq" id="WP_069574204.1">
    <property type="nucleotide sequence ID" value="NZ_RKRG01000001.1"/>
</dbReference>
<dbReference type="InterPro" id="IPR013783">
    <property type="entry name" value="Ig-like_fold"/>
</dbReference>
<dbReference type="SUPFAM" id="SSF49464">
    <property type="entry name" value="Carboxypeptidase regulatory domain-like"/>
    <property type="match status" value="1"/>
</dbReference>
<gene>
    <name evidence="2" type="ORF">EDC42_0582</name>
</gene>
<name>A0A3N5B5S5_9EURY</name>
<sequence>MKKILIFLLILIFALSINITFASNTTNSSDIYISNEGSDFCGDGSIDNPYQTLNYTIGKVSNNSNIYLKSGTYNSTGYDIVNKSISINGIGDVTIDGLNGFISQSIFKINSNASLFLNNIKFKNGYCDLDNETPSCIINQGRLFITNSTFDNFKTSVGVITNENYLCISNVKTSNLSNSQLFSAPYKYNIPIQFIYNIWCCDIYNSSIGASYNNKNMTLTNSFIERFVSNKDYSNQTSYAYFNNSNVHLITANDCDMLIFNNTYINCYFDVDDTTHTIEYSNLIWDNVTLSKYNDLFYFSLKIGYSNLTAISSYFLTSILFLSSNATISYSCILSNIITAVVSNVNVNYNWWGDNKGPNVMNGEFSKITSNYWVVMMADYDDSLVKIDLSKYTNGLDVWNLNNPSKLRTRLVKLRTETGNLTKTSGYLENATFYSELNGNNINTMLYAMVDNQVLRIVVGEGNSDYDLYISDTEGNDYFCDGSLENPYKTLKKVVSKAISGNKIYILPGYYTLSWNANIKILKNLTFIGIGNATLSRSNARNIFIVQEKGVLNIENLTFTQATSGYHNYYDPIIHVIDGDVNLKNSNFYNITTYGVVFSDKSEHVTVNNLTLLNVEGPVVVGNSTKVSIYNSKFFNGSEASFYDSYYSFLIPVCSNLSVVNCTVDGYKGGLIKLNPRYEQIAARSYIYNSTFLRNYQYNYVYAPMVSTYSYNYMTGFSIIENCTFCNNIGNLVFSNIINNCTFVSNKRIRYEETNIHYNVNYPKALIYAKIIINSNFNNNSFISKNYEDMVIHGDEVYYSTFINNSAAFGGALSGSKEIHYSIFINNSAAFGGNDVFVYNGDLNCSSNWWGSNQKPDSSRVFVFIGTLVLDDWVILTMDYKNDRVIAYLDNLLDNNGNSYPLNHVLPSRAVIFSTEGGELTPSNTFLVNNKASTFLIRLTSSDFNVFAQVDNQITSLTVYNNTTQILMSNVVIYGKDVLYNLSLININGHKISNQDLNVIITHKNSIIDSFIVTTDKSGDASFSVDYAIGIYQVNVVYLGNGYFEECNSSATINVSSIKTKLQSYNQTYSGKNNKFYAILVDYHGRYLLNRDLILRIFDLNDNLVNTVDVKTGVGGRADVLLSLDVGNYKMKWDYLGNEWYEKSTCISFVTIRPIETNIILPNTTLYGKGNDYEFTFKDMYGNLISNEMITFKISKENESSKFSLITKKGIASININLLPGKYDLEAVYAGDKVYGSSFASAILYVEPIFVTMNHNSYQSLPKNGVFTVILKDMYGTKVSGENLSLELINKDIHKVYEAVSDASGQANFKLDAPEGVYFALINYGGNIWYGSSVSAVTIEINSNVPINPVYINGSNLVQYYGEDKYYLIKFNDTNAYSLEGKLVNVLINSEDWSNSYTLESNVFGEARIQIALEPGTYNITYNYKNEYYGLFAQNSSTIFVYKMPTSLIASNMILKKGDSKNLEVKLVNKNGDPIANLPVIIKIDDNEYNITTNQKGIAKLLLNLDLGTHNVTYSFNNKNYISSKGNVTILVVNDSKKTTTLVGNDVYTREDQTINYTVLLSDLLDNPISSSEIVLKIINSDDINIKTYKGYTDVNGVATFKFNLKFGNYFVNAYYNGNSVNLPSFTTNNLYIKVLENYTETILFGNDIEIHNGGDDYYSVVLSTVDGEFIKNQIIEFIIKNNSYFTNTDENGIAYLKIPFSPGSYEVLTKFHGCDNLTSSSIHNYISIYGDLFNFYSKDVVKAYNNGTHYYVALYDTNNEPLSNKTINFYVNNQTYQDVTNADGFVCFEVWLNPGKYIINATFKGEYPDEFTSVVNNITVLPTIMGENLDVYYNENTVFSLFLLDYNCKPLENTEVVITIGGAKYSTISTFGSASWKLKLNAGVYNVICKNPITTEKITRKINIKSTIISKNLVKYYKGSSKFSVTFKDRFGNFSRNSKVKFIINKKTYVKTTNSRGIVSLNINLKPGKYTIKTYNLKTGEIKTNKITIKTLIISKNKKVKAGKKINYNVKVFNSKGKIAKKATIKFKIKGITYKIKTNKKGIAKLNIVLKKGKYTLKTSYFGLSVKNKITVK</sequence>
<dbReference type="InterPro" id="IPR040839">
    <property type="entry name" value="MG4"/>
</dbReference>
<dbReference type="Pfam" id="PF17789">
    <property type="entry name" value="MG4"/>
    <property type="match status" value="1"/>
</dbReference>
<evidence type="ECO:0000313" key="2">
    <source>
        <dbReference type="EMBL" id="RPF53016.1"/>
    </source>
</evidence>
<dbReference type="InterPro" id="IPR008969">
    <property type="entry name" value="CarboxyPept-like_regulatory"/>
</dbReference>
<feature type="domain" description="Macroglobulin" evidence="1">
    <location>
        <begin position="1462"/>
        <end position="1511"/>
    </location>
</feature>